<evidence type="ECO:0000313" key="2">
    <source>
        <dbReference type="EMBL" id="KAF2103331.1"/>
    </source>
</evidence>
<dbReference type="PANTHER" id="PTHR43283">
    <property type="entry name" value="BETA-LACTAMASE-RELATED"/>
    <property type="match status" value="1"/>
</dbReference>
<reference evidence="2" key="1">
    <citation type="journal article" date="2020" name="Stud. Mycol.">
        <title>101 Dothideomycetes genomes: a test case for predicting lifestyles and emergence of pathogens.</title>
        <authorList>
            <person name="Haridas S."/>
            <person name="Albert R."/>
            <person name="Binder M."/>
            <person name="Bloem J."/>
            <person name="Labutti K."/>
            <person name="Salamov A."/>
            <person name="Andreopoulos B."/>
            <person name="Baker S."/>
            <person name="Barry K."/>
            <person name="Bills G."/>
            <person name="Bluhm B."/>
            <person name="Cannon C."/>
            <person name="Castanera R."/>
            <person name="Culley D."/>
            <person name="Daum C."/>
            <person name="Ezra D."/>
            <person name="Gonzalez J."/>
            <person name="Henrissat B."/>
            <person name="Kuo A."/>
            <person name="Liang C."/>
            <person name="Lipzen A."/>
            <person name="Lutzoni F."/>
            <person name="Magnuson J."/>
            <person name="Mondo S."/>
            <person name="Nolan M."/>
            <person name="Ohm R."/>
            <person name="Pangilinan J."/>
            <person name="Park H.-J."/>
            <person name="Ramirez L."/>
            <person name="Alfaro M."/>
            <person name="Sun H."/>
            <person name="Tritt A."/>
            <person name="Yoshinaga Y."/>
            <person name="Zwiers L.-H."/>
            <person name="Turgeon B."/>
            <person name="Goodwin S."/>
            <person name="Spatafora J."/>
            <person name="Crous P."/>
            <person name="Grigoriev I."/>
        </authorList>
    </citation>
    <scope>NUCLEOTIDE SEQUENCE</scope>
    <source>
        <strain evidence="2">CBS 133067</strain>
    </source>
</reference>
<accession>A0A9P4MA47</accession>
<dbReference type="InterPro" id="IPR012338">
    <property type="entry name" value="Beta-lactam/transpept-like"/>
</dbReference>
<feature type="domain" description="Beta-lactamase-related" evidence="1">
    <location>
        <begin position="36"/>
        <end position="411"/>
    </location>
</feature>
<dbReference type="EMBL" id="ML978122">
    <property type="protein sequence ID" value="KAF2103331.1"/>
    <property type="molecule type" value="Genomic_DNA"/>
</dbReference>
<dbReference type="Proteomes" id="UP000799772">
    <property type="component" value="Unassembled WGS sequence"/>
</dbReference>
<dbReference type="PANTHER" id="PTHR43283:SF3">
    <property type="entry name" value="BETA-LACTAMASE FAMILY PROTEIN (AFU_ORTHOLOGUE AFUA_5G07500)"/>
    <property type="match status" value="1"/>
</dbReference>
<dbReference type="Gene3D" id="3.40.710.10">
    <property type="entry name" value="DD-peptidase/beta-lactamase superfamily"/>
    <property type="match status" value="1"/>
</dbReference>
<dbReference type="OrthoDB" id="428260at2759"/>
<dbReference type="InterPro" id="IPR050789">
    <property type="entry name" value="Diverse_Enzym_Activities"/>
</dbReference>
<proteinExistence type="predicted"/>
<gene>
    <name evidence="2" type="ORF">NA57DRAFT_72307</name>
</gene>
<dbReference type="Pfam" id="PF00144">
    <property type="entry name" value="Beta-lactamase"/>
    <property type="match status" value="1"/>
</dbReference>
<dbReference type="InterPro" id="IPR001466">
    <property type="entry name" value="Beta-lactam-related"/>
</dbReference>
<dbReference type="AlphaFoldDB" id="A0A9P4MA47"/>
<comment type="caution">
    <text evidence="2">The sequence shown here is derived from an EMBL/GenBank/DDBJ whole genome shotgun (WGS) entry which is preliminary data.</text>
</comment>
<name>A0A9P4MA47_9PEZI</name>
<keyword evidence="3" id="KW-1185">Reference proteome</keyword>
<organism evidence="2 3">
    <name type="scientific">Rhizodiscina lignyota</name>
    <dbReference type="NCBI Taxonomy" id="1504668"/>
    <lineage>
        <taxon>Eukaryota</taxon>
        <taxon>Fungi</taxon>
        <taxon>Dikarya</taxon>
        <taxon>Ascomycota</taxon>
        <taxon>Pezizomycotina</taxon>
        <taxon>Dothideomycetes</taxon>
        <taxon>Pleosporomycetidae</taxon>
        <taxon>Aulographales</taxon>
        <taxon>Rhizodiscinaceae</taxon>
        <taxon>Rhizodiscina</taxon>
    </lineage>
</organism>
<evidence type="ECO:0000259" key="1">
    <source>
        <dbReference type="Pfam" id="PF00144"/>
    </source>
</evidence>
<dbReference type="SUPFAM" id="SSF56601">
    <property type="entry name" value="beta-lactamase/transpeptidase-like"/>
    <property type="match status" value="1"/>
</dbReference>
<sequence length="428" mass="47741">MASPSAFTLSAEKIDRIRNIIDASTSDPETQLPSCVGVLVDRNGDVVYSHASGFKDLSTKEPMTLETLHWYASCTKLVTTTACMQLVERGVLDLDDEDLAERVCPELQNLKVLDGFDESGKPILVEKQNKITMRMLLTHTAGFSYVSFSEPIRKALPERYNEIEGPIESMCIPLLFQPGTGWNYGINTDFVGFIVERLSGLRLEDYFQRNIFQPLGITDNTMFPQGEQLERIGTLHLRNPVDGKVIPIPHLYGRHLESTDSQCHGGTSTFGLPAQYMKLLAALLNNGKSPKTGQQILNPHTVDLMFTAQTPQFTKGGVKGQKGGLPFVINDSEQLCMPGRQSKTQGWSFAGMVEDDHENREPNRVAMNDETTLPCGENTVWWAGVPNLYWWIDRETGVAGIVGTHMMPWLDPKALNTWKEVLEVVYSS</sequence>
<protein>
    <submittedName>
        <fullName evidence="2">Beta-lactamase/transpeptidase-like protein</fullName>
    </submittedName>
</protein>
<evidence type="ECO:0000313" key="3">
    <source>
        <dbReference type="Proteomes" id="UP000799772"/>
    </source>
</evidence>